<feature type="compositionally biased region" description="Polar residues" evidence="1">
    <location>
        <begin position="73"/>
        <end position="84"/>
    </location>
</feature>
<dbReference type="AlphaFoldDB" id="A0A6C0M1W0"/>
<protein>
    <submittedName>
        <fullName evidence="2">Uncharacterized protein</fullName>
    </submittedName>
</protein>
<dbReference type="EMBL" id="MN740631">
    <property type="protein sequence ID" value="QHU36650.1"/>
    <property type="molecule type" value="Genomic_DNA"/>
</dbReference>
<evidence type="ECO:0000313" key="2">
    <source>
        <dbReference type="EMBL" id="QHU36650.1"/>
    </source>
</evidence>
<reference evidence="2" key="1">
    <citation type="journal article" date="2020" name="Nature">
        <title>Giant virus diversity and host interactions through global metagenomics.</title>
        <authorList>
            <person name="Schulz F."/>
            <person name="Roux S."/>
            <person name="Paez-Espino D."/>
            <person name="Jungbluth S."/>
            <person name="Walsh D.A."/>
            <person name="Denef V.J."/>
            <person name="McMahon K.D."/>
            <person name="Konstantinidis K.T."/>
            <person name="Eloe-Fadrosh E.A."/>
            <person name="Kyrpides N.C."/>
            <person name="Woyke T."/>
        </authorList>
    </citation>
    <scope>NUCLEOTIDE SEQUENCE</scope>
    <source>
        <strain evidence="2">GVMAG-S-1035124-57</strain>
    </source>
</reference>
<feature type="region of interest" description="Disordered" evidence="1">
    <location>
        <begin position="59"/>
        <end position="112"/>
    </location>
</feature>
<name>A0A6C0M1W0_9ZZZZ</name>
<feature type="compositionally biased region" description="Basic residues" evidence="1">
    <location>
        <begin position="198"/>
        <end position="223"/>
    </location>
</feature>
<proteinExistence type="predicted"/>
<organism evidence="2">
    <name type="scientific">viral metagenome</name>
    <dbReference type="NCBI Taxonomy" id="1070528"/>
    <lineage>
        <taxon>unclassified sequences</taxon>
        <taxon>metagenomes</taxon>
        <taxon>organismal metagenomes</taxon>
    </lineage>
</organism>
<evidence type="ECO:0000256" key="1">
    <source>
        <dbReference type="SAM" id="MobiDB-lite"/>
    </source>
</evidence>
<feature type="region of interest" description="Disordered" evidence="1">
    <location>
        <begin position="197"/>
        <end position="223"/>
    </location>
</feature>
<sequence length="223" mass="24425">MSAPDMSEPNTCIINSKKVLNELITMGNAAKRLNQEIMRALEQGAGDAESNVAESSVVVGAGGSSGADESNGKQSVANDNSVAETTVVAGADDASKSNQSVDVEPAAETRDISDDTAIDVDGQRYIYGNIMRAFENMKNGKTKNINNLSTEKLDEVYNKLKNAKTTVEVQNILREHNFEIGGKNPTNRFVKRVVGGTRKPRMHKRNKTQRKRSKTIRKKKNRK</sequence>
<accession>A0A6C0M1W0</accession>